<name>A0A9N9VM49_9HYPO</name>
<gene>
    <name evidence="3" type="ORF">CRHIZ90672A_00009494</name>
</gene>
<proteinExistence type="predicted"/>
<feature type="non-terminal residue" evidence="3">
    <location>
        <position position="841"/>
    </location>
</feature>
<dbReference type="Gene3D" id="3.40.50.1820">
    <property type="entry name" value="alpha/beta hydrolase"/>
    <property type="match status" value="1"/>
</dbReference>
<keyword evidence="4" id="KW-1185">Reference proteome</keyword>
<keyword evidence="1" id="KW-0677">Repeat</keyword>
<evidence type="ECO:0000256" key="1">
    <source>
        <dbReference type="ARBA" id="ARBA00022737"/>
    </source>
</evidence>
<dbReference type="PANTHER" id="PTHR10039">
    <property type="entry name" value="AMELOGENIN"/>
    <property type="match status" value="1"/>
</dbReference>
<comment type="caution">
    <text evidence="3">The sequence shown here is derived from an EMBL/GenBank/DDBJ whole genome shotgun (WGS) entry which is preliminary data.</text>
</comment>
<dbReference type="PANTHER" id="PTHR10039:SF5">
    <property type="entry name" value="NACHT DOMAIN-CONTAINING PROTEIN"/>
    <property type="match status" value="1"/>
</dbReference>
<organism evidence="3 4">
    <name type="scientific">Clonostachys rhizophaga</name>
    <dbReference type="NCBI Taxonomy" id="160324"/>
    <lineage>
        <taxon>Eukaryota</taxon>
        <taxon>Fungi</taxon>
        <taxon>Dikarya</taxon>
        <taxon>Ascomycota</taxon>
        <taxon>Pezizomycotina</taxon>
        <taxon>Sordariomycetes</taxon>
        <taxon>Hypocreomycetidae</taxon>
        <taxon>Hypocreales</taxon>
        <taxon>Bionectriaceae</taxon>
        <taxon>Clonostachys</taxon>
    </lineage>
</organism>
<dbReference type="Pfam" id="PF24883">
    <property type="entry name" value="NPHP3_N"/>
    <property type="match status" value="1"/>
</dbReference>
<dbReference type="InterPro" id="IPR027417">
    <property type="entry name" value="P-loop_NTPase"/>
</dbReference>
<evidence type="ECO:0000313" key="3">
    <source>
        <dbReference type="EMBL" id="CAH0025972.1"/>
    </source>
</evidence>
<dbReference type="SUPFAM" id="SSF52540">
    <property type="entry name" value="P-loop containing nucleoside triphosphate hydrolases"/>
    <property type="match status" value="1"/>
</dbReference>
<reference evidence="3" key="1">
    <citation type="submission" date="2021-10" db="EMBL/GenBank/DDBJ databases">
        <authorList>
            <person name="Piombo E."/>
        </authorList>
    </citation>
    <scope>NUCLEOTIDE SEQUENCE</scope>
</reference>
<sequence length="841" mass="94729">MATAASVVAITSTGISVVHNPSGLPPDTDILFVHGLQGHPQKTWTYRQPPDNQDKPLPPWKKRLRWPRQEAQSTAHQSGAGKAADVFWPRDLLPRQCPNARILTFGYDSKVTKGYTPVDKGSIFSHVEDLLYSLDRVRVPGRRLVFVAHSLGGIIVKECAEKVLRRSELSEEDGLRDILACTAAVIFLGTPHRGSPGLASTADTVRRVAQAILRVDANAAVLRSLGVDSPELEICHQSFMAQWRKRGIKVKTFQEAEAMHGLNFGLMNDKIVPDSSSSLGNPLEHAESIQANHMGMTKFRGYDDPGYQKVGSELSRLVSSNSDDKTACINVLFFADRNSRENAIKPPMENTGSWLQNVGSYVDWIHRSNIDETGGLLWLKGKPGSGKSTLMKEASRRAKEVCVPPPLIAAFYFNARGSPLERSPMGLFRSLILQLFMQNDNFQEHVVTYYRNATNRGSREWNPKVTDLQDLLAAGIQEQQKQQRIMIFVDALDECDEESIRSITRYFRTLADSVYAVGKSLDILLSSRHYPTITIARCPEIFVERGNSGDIARYLDKNLSYGIVRQEHMLERLRSSLLQRSSGIFLWIVLVVRIVLKDLDDGKTAEEIEETLASVPDDLVELFRNLLGTLTQKERGESLMLVQWVLLSPRALHPVDIRTIKLLGVETVQSLPDAMEKFQRPENVARAWNADLDRVERNVRTLSRGLMEISGSKVQFIHESVRQFFFQDGPAVFELPFMVPLGHCMIIRACLHGLCLFEQLYSRESSEVRTFQWIVAYAEYFILHHAIEARHDVELPNKLPHILRSLVRVLKSKAQLQDPTLLSNTGAMILLNEWKKTLSLP</sequence>
<feature type="domain" description="Nephrocystin 3-like N-terminal" evidence="2">
    <location>
        <begin position="350"/>
        <end position="528"/>
    </location>
</feature>
<accession>A0A9N9VM49</accession>
<dbReference type="InterPro" id="IPR029058">
    <property type="entry name" value="AB_hydrolase_fold"/>
</dbReference>
<dbReference type="AlphaFoldDB" id="A0A9N9VM49"/>
<dbReference type="InterPro" id="IPR056884">
    <property type="entry name" value="NPHP3-like_N"/>
</dbReference>
<evidence type="ECO:0000259" key="2">
    <source>
        <dbReference type="Pfam" id="PF24883"/>
    </source>
</evidence>
<dbReference type="Proteomes" id="UP000696573">
    <property type="component" value="Unassembled WGS sequence"/>
</dbReference>
<dbReference type="EMBL" id="CABFNQ020000717">
    <property type="protein sequence ID" value="CAH0025972.1"/>
    <property type="molecule type" value="Genomic_DNA"/>
</dbReference>
<protein>
    <recommendedName>
        <fullName evidence="2">Nephrocystin 3-like N-terminal domain-containing protein</fullName>
    </recommendedName>
</protein>
<dbReference type="Gene3D" id="3.40.50.300">
    <property type="entry name" value="P-loop containing nucleotide triphosphate hydrolases"/>
    <property type="match status" value="1"/>
</dbReference>
<dbReference type="OrthoDB" id="7464126at2759"/>
<evidence type="ECO:0000313" key="4">
    <source>
        <dbReference type="Proteomes" id="UP000696573"/>
    </source>
</evidence>
<dbReference type="SUPFAM" id="SSF53474">
    <property type="entry name" value="alpha/beta-Hydrolases"/>
    <property type="match status" value="1"/>
</dbReference>